<organism evidence="1">
    <name type="scientific">Alexandrium monilatum</name>
    <dbReference type="NCBI Taxonomy" id="311494"/>
    <lineage>
        <taxon>Eukaryota</taxon>
        <taxon>Sar</taxon>
        <taxon>Alveolata</taxon>
        <taxon>Dinophyceae</taxon>
        <taxon>Gonyaulacales</taxon>
        <taxon>Pyrocystaceae</taxon>
        <taxon>Alexandrium</taxon>
    </lineage>
</organism>
<dbReference type="EMBL" id="HBNR01014956">
    <property type="protein sequence ID" value="CAE4570119.1"/>
    <property type="molecule type" value="Transcribed_RNA"/>
</dbReference>
<dbReference type="AlphaFoldDB" id="A0A7S4Q2E5"/>
<evidence type="ECO:0000313" key="1">
    <source>
        <dbReference type="EMBL" id="CAE4570119.1"/>
    </source>
</evidence>
<accession>A0A7S4Q2E5</accession>
<dbReference type="SUPFAM" id="SSF53300">
    <property type="entry name" value="vWA-like"/>
    <property type="match status" value="1"/>
</dbReference>
<proteinExistence type="predicted"/>
<evidence type="ECO:0008006" key="2">
    <source>
        <dbReference type="Google" id="ProtNLM"/>
    </source>
</evidence>
<sequence length="375" mass="41638">MEPPRQGELRAPRASGRSRQARVKAYQAMGAAWGLASMLADEDPHVALRVFILDNSGSTSQSDGHVLEKDSRGQFRSVQATRWEEICATALDQAAWNARGGVRTDFILLNPPCPQDPAEGRDFVTVDPNRGNATEQVKVLAQVLRCNGPRGTTPLTQRLLQLDSRLQREVRDGRRIVLSIVTDGLPTSPHSGDCTDRDKNDFIAVLRRFTVAFNSFVVIRLATDSDSTVEFYNKIDDELELPLDILDDLEGEAKEVNACGNGWLAYSPLIHRIREGGTMEKLFDLLDERPLKGTEITKLLEFVLPRAGDTPLPRDPAELFKVATEIVAEAPLVYNGRLGRMTPPVNLKQLKKSLGQNSLQRLKALPGRMVRALFH</sequence>
<protein>
    <recommendedName>
        <fullName evidence="2">VWFA domain-containing protein</fullName>
    </recommendedName>
</protein>
<gene>
    <name evidence="1" type="ORF">AMON00008_LOCUS9738</name>
</gene>
<reference evidence="1" key="1">
    <citation type="submission" date="2021-01" db="EMBL/GenBank/DDBJ databases">
        <authorList>
            <person name="Corre E."/>
            <person name="Pelletier E."/>
            <person name="Niang G."/>
            <person name="Scheremetjew M."/>
            <person name="Finn R."/>
            <person name="Kale V."/>
            <person name="Holt S."/>
            <person name="Cochrane G."/>
            <person name="Meng A."/>
            <person name="Brown T."/>
            <person name="Cohen L."/>
        </authorList>
    </citation>
    <scope>NUCLEOTIDE SEQUENCE</scope>
    <source>
        <strain evidence="1">CCMP3105</strain>
    </source>
</reference>
<dbReference type="InterPro" id="IPR036465">
    <property type="entry name" value="vWFA_dom_sf"/>
</dbReference>
<name>A0A7S4Q2E5_9DINO</name>